<evidence type="ECO:0000256" key="1">
    <source>
        <dbReference type="SAM" id="MobiDB-lite"/>
    </source>
</evidence>
<feature type="region of interest" description="Disordered" evidence="1">
    <location>
        <begin position="1"/>
        <end position="66"/>
    </location>
</feature>
<proteinExistence type="predicted"/>
<dbReference type="EMBL" id="JAUYZG010000022">
    <property type="protein sequence ID" value="KAK2873060.1"/>
    <property type="molecule type" value="Genomic_DNA"/>
</dbReference>
<evidence type="ECO:0000313" key="3">
    <source>
        <dbReference type="Proteomes" id="UP001187343"/>
    </source>
</evidence>
<reference evidence="2" key="1">
    <citation type="submission" date="2023-08" db="EMBL/GenBank/DDBJ databases">
        <title>Chromosome-level Genome Assembly of mud carp (Cirrhinus molitorella).</title>
        <authorList>
            <person name="Liu H."/>
        </authorList>
    </citation>
    <scope>NUCLEOTIDE SEQUENCE</scope>
    <source>
        <strain evidence="2">Prfri</strain>
        <tissue evidence="2">Muscle</tissue>
    </source>
</reference>
<name>A0AA88P624_9TELE</name>
<comment type="caution">
    <text evidence="2">The sequence shown here is derived from an EMBL/GenBank/DDBJ whole genome shotgun (WGS) entry which is preliminary data.</text>
</comment>
<sequence>MGRSLETRTDPGINPSFDYERETKHERSSPRGLKEELGEAVRRQTSVRSAQPELPSSLSPPPTPSVCQMALLEHSQEADWS</sequence>
<gene>
    <name evidence="2" type="ORF">Q8A67_022957</name>
</gene>
<evidence type="ECO:0000313" key="2">
    <source>
        <dbReference type="EMBL" id="KAK2873060.1"/>
    </source>
</evidence>
<accession>A0AA88P624</accession>
<organism evidence="2 3">
    <name type="scientific">Cirrhinus molitorella</name>
    <name type="common">mud carp</name>
    <dbReference type="NCBI Taxonomy" id="172907"/>
    <lineage>
        <taxon>Eukaryota</taxon>
        <taxon>Metazoa</taxon>
        <taxon>Chordata</taxon>
        <taxon>Craniata</taxon>
        <taxon>Vertebrata</taxon>
        <taxon>Euteleostomi</taxon>
        <taxon>Actinopterygii</taxon>
        <taxon>Neopterygii</taxon>
        <taxon>Teleostei</taxon>
        <taxon>Ostariophysi</taxon>
        <taxon>Cypriniformes</taxon>
        <taxon>Cyprinidae</taxon>
        <taxon>Labeoninae</taxon>
        <taxon>Labeonini</taxon>
        <taxon>Cirrhinus</taxon>
    </lineage>
</organism>
<feature type="compositionally biased region" description="Basic and acidic residues" evidence="1">
    <location>
        <begin position="18"/>
        <end position="42"/>
    </location>
</feature>
<dbReference type="Proteomes" id="UP001187343">
    <property type="component" value="Unassembled WGS sequence"/>
</dbReference>
<keyword evidence="3" id="KW-1185">Reference proteome</keyword>
<dbReference type="AlphaFoldDB" id="A0AA88P624"/>
<protein>
    <submittedName>
        <fullName evidence="2">Uncharacterized protein</fullName>
    </submittedName>
</protein>